<protein>
    <submittedName>
        <fullName evidence="1">Uncharacterized protein</fullName>
    </submittedName>
</protein>
<proteinExistence type="predicted"/>
<evidence type="ECO:0000313" key="1">
    <source>
        <dbReference type="EMBL" id="KUG16050.1"/>
    </source>
</evidence>
<reference evidence="1" key="1">
    <citation type="journal article" date="2015" name="Proc. Natl. Acad. Sci. U.S.A.">
        <title>Networks of energetic and metabolic interactions define dynamics in microbial communities.</title>
        <authorList>
            <person name="Embree M."/>
            <person name="Liu J.K."/>
            <person name="Al-Bassam M.M."/>
            <person name="Zengler K."/>
        </authorList>
    </citation>
    <scope>NUCLEOTIDE SEQUENCE</scope>
</reference>
<dbReference type="AlphaFoldDB" id="A0A0W8F652"/>
<sequence length="67" mass="7896">MHNPAEAQKYALLTPISKLNPLTPNLTHLLHVIHIIRNHLSNCFSHWPFIRALSHHFRSYEFHIAHI</sequence>
<accession>A0A0W8F652</accession>
<gene>
    <name evidence="1" type="ORF">ASZ90_014278</name>
</gene>
<comment type="caution">
    <text evidence="1">The sequence shown here is derived from an EMBL/GenBank/DDBJ whole genome shotgun (WGS) entry which is preliminary data.</text>
</comment>
<dbReference type="EMBL" id="LNQE01001516">
    <property type="protein sequence ID" value="KUG16050.1"/>
    <property type="molecule type" value="Genomic_DNA"/>
</dbReference>
<organism evidence="1">
    <name type="scientific">hydrocarbon metagenome</name>
    <dbReference type="NCBI Taxonomy" id="938273"/>
    <lineage>
        <taxon>unclassified sequences</taxon>
        <taxon>metagenomes</taxon>
        <taxon>ecological metagenomes</taxon>
    </lineage>
</organism>
<name>A0A0W8F652_9ZZZZ</name>